<dbReference type="GO" id="GO:0022857">
    <property type="term" value="F:transmembrane transporter activity"/>
    <property type="evidence" value="ECO:0007669"/>
    <property type="project" value="InterPro"/>
</dbReference>
<evidence type="ECO:0000256" key="2">
    <source>
        <dbReference type="ARBA" id="ARBA00022448"/>
    </source>
</evidence>
<feature type="transmembrane region" description="Helical" evidence="7">
    <location>
        <begin position="137"/>
        <end position="165"/>
    </location>
</feature>
<dbReference type="Gene3D" id="1.20.1250.20">
    <property type="entry name" value="MFS general substrate transporter like domains"/>
    <property type="match status" value="2"/>
</dbReference>
<feature type="transmembrane region" description="Helical" evidence="7">
    <location>
        <begin position="113"/>
        <end position="131"/>
    </location>
</feature>
<evidence type="ECO:0000256" key="5">
    <source>
        <dbReference type="ARBA" id="ARBA00023136"/>
    </source>
</evidence>
<dbReference type="OrthoDB" id="497880at2759"/>
<dbReference type="Proteomes" id="UP000593567">
    <property type="component" value="Unassembled WGS sequence"/>
</dbReference>
<feature type="transmembrane region" description="Helical" evidence="7">
    <location>
        <begin position="351"/>
        <end position="374"/>
    </location>
</feature>
<evidence type="ECO:0000256" key="1">
    <source>
        <dbReference type="ARBA" id="ARBA00004141"/>
    </source>
</evidence>
<feature type="transmembrane region" description="Helical" evidence="7">
    <location>
        <begin position="177"/>
        <end position="200"/>
    </location>
</feature>
<gene>
    <name evidence="9" type="ORF">EB796_002280</name>
</gene>
<dbReference type="PANTHER" id="PTHR23506:SF26">
    <property type="entry name" value="MFS-TYPE TRANSPORTER SLC18B1"/>
    <property type="match status" value="1"/>
</dbReference>
<dbReference type="AlphaFoldDB" id="A0A7J7KMN2"/>
<dbReference type="PANTHER" id="PTHR23506">
    <property type="entry name" value="GH10249P"/>
    <property type="match status" value="1"/>
</dbReference>
<keyword evidence="3 7" id="KW-0812">Transmembrane</keyword>
<keyword evidence="10" id="KW-1185">Reference proteome</keyword>
<comment type="subcellular location">
    <subcellularLocation>
        <location evidence="1">Membrane</location>
        <topology evidence="1">Multi-pass membrane protein</topology>
    </subcellularLocation>
</comment>
<feature type="transmembrane region" description="Helical" evidence="7">
    <location>
        <begin position="81"/>
        <end position="101"/>
    </location>
</feature>
<feature type="transmembrane region" description="Helical" evidence="7">
    <location>
        <begin position="242"/>
        <end position="265"/>
    </location>
</feature>
<protein>
    <submittedName>
        <fullName evidence="9">SLC18B1</fullName>
    </submittedName>
</protein>
<dbReference type="Pfam" id="PF07690">
    <property type="entry name" value="MFS_1"/>
    <property type="match status" value="1"/>
</dbReference>
<organism evidence="9 10">
    <name type="scientific">Bugula neritina</name>
    <name type="common">Brown bryozoan</name>
    <name type="synonym">Sertularia neritina</name>
    <dbReference type="NCBI Taxonomy" id="10212"/>
    <lineage>
        <taxon>Eukaryota</taxon>
        <taxon>Metazoa</taxon>
        <taxon>Spiralia</taxon>
        <taxon>Lophotrochozoa</taxon>
        <taxon>Bryozoa</taxon>
        <taxon>Gymnolaemata</taxon>
        <taxon>Cheilostomatida</taxon>
        <taxon>Flustrina</taxon>
        <taxon>Buguloidea</taxon>
        <taxon>Bugulidae</taxon>
        <taxon>Bugula</taxon>
    </lineage>
</organism>
<evidence type="ECO:0000256" key="6">
    <source>
        <dbReference type="SAM" id="MobiDB-lite"/>
    </source>
</evidence>
<dbReference type="InterPro" id="IPR036259">
    <property type="entry name" value="MFS_trans_sf"/>
</dbReference>
<dbReference type="InterPro" id="IPR020846">
    <property type="entry name" value="MFS_dom"/>
</dbReference>
<dbReference type="SUPFAM" id="SSF103473">
    <property type="entry name" value="MFS general substrate transporter"/>
    <property type="match status" value="1"/>
</dbReference>
<feature type="transmembrane region" description="Helical" evidence="7">
    <location>
        <begin position="206"/>
        <end position="230"/>
    </location>
</feature>
<evidence type="ECO:0000256" key="3">
    <source>
        <dbReference type="ARBA" id="ARBA00022692"/>
    </source>
</evidence>
<dbReference type="GO" id="GO:0016020">
    <property type="term" value="C:membrane"/>
    <property type="evidence" value="ECO:0007669"/>
    <property type="project" value="UniProtKB-SubCell"/>
</dbReference>
<feature type="transmembrane region" description="Helical" evidence="7">
    <location>
        <begin position="386"/>
        <end position="407"/>
    </location>
</feature>
<evidence type="ECO:0000256" key="7">
    <source>
        <dbReference type="SAM" id="Phobius"/>
    </source>
</evidence>
<feature type="region of interest" description="Disordered" evidence="6">
    <location>
        <begin position="451"/>
        <end position="474"/>
    </location>
</feature>
<evidence type="ECO:0000256" key="4">
    <source>
        <dbReference type="ARBA" id="ARBA00022989"/>
    </source>
</evidence>
<accession>A0A7J7KMN2</accession>
<feature type="transmembrane region" description="Helical" evidence="7">
    <location>
        <begin position="277"/>
        <end position="299"/>
    </location>
</feature>
<evidence type="ECO:0000259" key="8">
    <source>
        <dbReference type="PROSITE" id="PS50850"/>
    </source>
</evidence>
<keyword evidence="5 7" id="KW-0472">Membrane</keyword>
<dbReference type="InterPro" id="IPR011701">
    <property type="entry name" value="MFS"/>
</dbReference>
<keyword evidence="2" id="KW-0813">Transport</keyword>
<evidence type="ECO:0000313" key="9">
    <source>
        <dbReference type="EMBL" id="KAF6039419.1"/>
    </source>
</evidence>
<name>A0A7J7KMN2_BUGNE</name>
<comment type="caution">
    <text evidence="9">The sequence shown here is derived from an EMBL/GenBank/DDBJ whole genome shotgun (WGS) entry which is preliminary data.</text>
</comment>
<keyword evidence="4 7" id="KW-1133">Transmembrane helix</keyword>
<dbReference type="PROSITE" id="PS50850">
    <property type="entry name" value="MFS"/>
    <property type="match status" value="1"/>
</dbReference>
<reference evidence="9" key="1">
    <citation type="submission" date="2020-06" db="EMBL/GenBank/DDBJ databases">
        <title>Draft genome of Bugula neritina, a colonial animal packing powerful symbionts and potential medicines.</title>
        <authorList>
            <person name="Rayko M."/>
        </authorList>
    </citation>
    <scope>NUCLEOTIDE SEQUENCE [LARGE SCALE GENOMIC DNA]</scope>
    <source>
        <strain evidence="9">Kwan_BN1</strain>
    </source>
</reference>
<feature type="transmembrane region" description="Helical" evidence="7">
    <location>
        <begin position="45"/>
        <end position="69"/>
    </location>
</feature>
<feature type="transmembrane region" description="Helical" evidence="7">
    <location>
        <begin position="419"/>
        <end position="441"/>
    </location>
</feature>
<dbReference type="InterPro" id="IPR050930">
    <property type="entry name" value="MFS_Vesicular_Transporter"/>
</dbReference>
<evidence type="ECO:0000313" key="10">
    <source>
        <dbReference type="Proteomes" id="UP000593567"/>
    </source>
</evidence>
<feature type="compositionally biased region" description="Polar residues" evidence="6">
    <location>
        <begin position="463"/>
        <end position="474"/>
    </location>
</feature>
<feature type="region of interest" description="Disordered" evidence="6">
    <location>
        <begin position="1"/>
        <end position="22"/>
    </location>
</feature>
<feature type="transmembrane region" description="Helical" evidence="7">
    <location>
        <begin position="311"/>
        <end position="331"/>
    </location>
</feature>
<feature type="domain" description="Major facilitator superfamily (MFS) profile" evidence="8">
    <location>
        <begin position="47"/>
        <end position="445"/>
    </location>
</feature>
<sequence>MASEKTPLLNGVENGEPPQTDAQIQNISKDVAETETKAGWTKQQILTAVTLSLMNISQTISFSILAPFYPSEAAKKGASSAEVGLVFGVFQLIIFITSPIYGNFIQQIGAKSMFLSGSFILGGCSIAFGFLDKCPDGPVYVAMCFVSRSIEANGCAMLGTASFAIMASTFRKNVGQALGTLEIFSGLGMVLGPSIGGALYTAGGYLLPFLVIGGIVWATTLLSFFILPPITDMPKMSGNIFSLLRIPGCIIVYLVIAGSGMYLSFLDPTFSPWIQKTFPWMTVGTIGLFFMILPAVYALSAPFSGYVSDKGYQGSMSVAGLFLTGISYFLLGPSPWLSWLIPTTLPLTAVALILLGISIGAALIPVFPLVIRLAKSRGFEDNLQTYGLMAGMFQSGFCLGGFVGPSAAGYFTGQFGFEWATSVCGFISIFLACLMLTYILIMKSKGQWPVPIPEEQQDEEKTTPSSVESPAQIN</sequence>
<proteinExistence type="predicted"/>
<dbReference type="EMBL" id="VXIV02000265">
    <property type="protein sequence ID" value="KAF6039419.1"/>
    <property type="molecule type" value="Genomic_DNA"/>
</dbReference>